<name>A0A443HZM4_BYSSP</name>
<dbReference type="RefSeq" id="XP_028486940.1">
    <property type="nucleotide sequence ID" value="XM_028629744.1"/>
</dbReference>
<dbReference type="VEuPathDB" id="FungiDB:C8Q69DRAFT_454964"/>
<gene>
    <name evidence="1" type="ORF">C8Q69DRAFT_454964</name>
</gene>
<dbReference type="EMBL" id="RCNU01000002">
    <property type="protein sequence ID" value="RWQ97295.1"/>
    <property type="molecule type" value="Genomic_DNA"/>
</dbReference>
<sequence length="226" mass="24161">MSLPPYSTMATQRAVNHRWFQDRMDELRDQLRGLSSNGRGAILEDPSIYPPPPYSLAEETLNVPEHEEHENETRAPVPITIRIDVSTNIIGHGNTIVIPSLSAGASSSNSESGVSQPDIEVAGTMPTSVQQKNRAKVTELTTAIISALHSSGVLDNGTNGSNRGSVEIDIKGGITIQGNKNVVCGSIAGRNGSGDIAQAAKEVDRFAHIIERKRRAVSVCLVLLTC</sequence>
<dbReference type="GeneID" id="39599021"/>
<accession>A0A443HZM4</accession>
<organism evidence="1 2">
    <name type="scientific">Byssochlamys spectabilis</name>
    <name type="common">Paecilomyces variotii</name>
    <dbReference type="NCBI Taxonomy" id="264951"/>
    <lineage>
        <taxon>Eukaryota</taxon>
        <taxon>Fungi</taxon>
        <taxon>Dikarya</taxon>
        <taxon>Ascomycota</taxon>
        <taxon>Pezizomycotina</taxon>
        <taxon>Eurotiomycetes</taxon>
        <taxon>Eurotiomycetidae</taxon>
        <taxon>Eurotiales</taxon>
        <taxon>Thermoascaceae</taxon>
        <taxon>Paecilomyces</taxon>
    </lineage>
</organism>
<keyword evidence="2" id="KW-1185">Reference proteome</keyword>
<comment type="caution">
    <text evidence="1">The sequence shown here is derived from an EMBL/GenBank/DDBJ whole genome shotgun (WGS) entry which is preliminary data.</text>
</comment>
<proteinExistence type="predicted"/>
<dbReference type="AlphaFoldDB" id="A0A443HZM4"/>
<evidence type="ECO:0000313" key="2">
    <source>
        <dbReference type="Proteomes" id="UP000283841"/>
    </source>
</evidence>
<reference evidence="1 2" key="1">
    <citation type="journal article" date="2018" name="Front. Microbiol.">
        <title>Genomic and genetic insights into a cosmopolitan fungus, Paecilomyces variotii (Eurotiales).</title>
        <authorList>
            <person name="Urquhart A.S."/>
            <person name="Mondo S.J."/>
            <person name="Makela M.R."/>
            <person name="Hane J.K."/>
            <person name="Wiebenga A."/>
            <person name="He G."/>
            <person name="Mihaltcheva S."/>
            <person name="Pangilinan J."/>
            <person name="Lipzen A."/>
            <person name="Barry K."/>
            <person name="de Vries R.P."/>
            <person name="Grigoriev I.V."/>
            <person name="Idnurm A."/>
        </authorList>
    </citation>
    <scope>NUCLEOTIDE SEQUENCE [LARGE SCALE GENOMIC DNA]</scope>
    <source>
        <strain evidence="1 2">CBS 101075</strain>
    </source>
</reference>
<evidence type="ECO:0000313" key="1">
    <source>
        <dbReference type="EMBL" id="RWQ97295.1"/>
    </source>
</evidence>
<protein>
    <submittedName>
        <fullName evidence="1">Uncharacterized protein</fullName>
    </submittedName>
</protein>
<dbReference type="Proteomes" id="UP000283841">
    <property type="component" value="Unassembled WGS sequence"/>
</dbReference>